<dbReference type="PANTHER" id="PTHR48084:SF5">
    <property type="entry name" value="BLR6744 PROTEIN"/>
    <property type="match status" value="1"/>
</dbReference>
<dbReference type="InterPro" id="IPR029061">
    <property type="entry name" value="THDP-binding"/>
</dbReference>
<dbReference type="AlphaFoldDB" id="A0A7C4KIV2"/>
<evidence type="ECO:0000256" key="1">
    <source>
        <dbReference type="ARBA" id="ARBA00023002"/>
    </source>
</evidence>
<keyword evidence="1" id="KW-0560">Oxidoreductase</keyword>
<dbReference type="CDD" id="cd03375">
    <property type="entry name" value="TPP_OGFOR"/>
    <property type="match status" value="1"/>
</dbReference>
<dbReference type="PANTHER" id="PTHR48084">
    <property type="entry name" value="2-OXOGLUTARATE OXIDOREDUCTASE SUBUNIT KORB-RELATED"/>
    <property type="match status" value="1"/>
</dbReference>
<feature type="domain" description="Pyruvate ferredoxin oxidoreductase beta subunit C-terminal" evidence="3">
    <location>
        <begin position="270"/>
        <end position="314"/>
    </location>
</feature>
<name>A0A7C4KIV2_9CHLR</name>
<evidence type="ECO:0000313" key="4">
    <source>
        <dbReference type="EMBL" id="HGS22313.1"/>
    </source>
</evidence>
<comment type="caution">
    <text evidence="4">The sequence shown here is derived from an EMBL/GenBank/DDBJ whole genome shotgun (WGS) entry which is preliminary data.</text>
</comment>
<evidence type="ECO:0000259" key="3">
    <source>
        <dbReference type="Pfam" id="PF12367"/>
    </source>
</evidence>
<protein>
    <submittedName>
        <fullName evidence="4">2-oxoacid:ferredoxin oxidoreductase subunit beta</fullName>
    </submittedName>
</protein>
<reference evidence="4" key="1">
    <citation type="journal article" date="2020" name="mSystems">
        <title>Genome- and Community-Level Interaction Insights into Carbon Utilization and Element Cycling Functions of Hydrothermarchaeota in Hydrothermal Sediment.</title>
        <authorList>
            <person name="Zhou Z."/>
            <person name="Liu Y."/>
            <person name="Xu W."/>
            <person name="Pan J."/>
            <person name="Luo Z.H."/>
            <person name="Li M."/>
        </authorList>
    </citation>
    <scope>NUCLEOTIDE SEQUENCE [LARGE SCALE GENOMIC DNA]</scope>
    <source>
        <strain evidence="4">SpSt-573</strain>
    </source>
</reference>
<dbReference type="GO" id="GO:0045333">
    <property type="term" value="P:cellular respiration"/>
    <property type="evidence" value="ECO:0007669"/>
    <property type="project" value="UniProtKB-ARBA"/>
</dbReference>
<dbReference type="InterPro" id="IPR051457">
    <property type="entry name" value="2-oxoacid:Fd_oxidoreductase"/>
</dbReference>
<dbReference type="Gene3D" id="3.40.50.970">
    <property type="match status" value="1"/>
</dbReference>
<feature type="domain" description="Thiamine pyrophosphate enzyme TPP-binding" evidence="2">
    <location>
        <begin position="60"/>
        <end position="208"/>
    </location>
</feature>
<gene>
    <name evidence="4" type="ORF">ENT37_10640</name>
</gene>
<evidence type="ECO:0000259" key="2">
    <source>
        <dbReference type="Pfam" id="PF02775"/>
    </source>
</evidence>
<organism evidence="4">
    <name type="scientific">Anaerolinea thermolimosa</name>
    <dbReference type="NCBI Taxonomy" id="229919"/>
    <lineage>
        <taxon>Bacteria</taxon>
        <taxon>Bacillati</taxon>
        <taxon>Chloroflexota</taxon>
        <taxon>Anaerolineae</taxon>
        <taxon>Anaerolineales</taxon>
        <taxon>Anaerolineaceae</taxon>
        <taxon>Anaerolinea</taxon>
    </lineage>
</organism>
<dbReference type="SUPFAM" id="SSF52518">
    <property type="entry name" value="Thiamin diphosphate-binding fold (THDP-binding)"/>
    <property type="match status" value="1"/>
</dbReference>
<dbReference type="GO" id="GO:0016625">
    <property type="term" value="F:oxidoreductase activity, acting on the aldehyde or oxo group of donors, iron-sulfur protein as acceptor"/>
    <property type="evidence" value="ECO:0007669"/>
    <property type="project" value="UniProtKB-ARBA"/>
</dbReference>
<dbReference type="EMBL" id="DSYK01000525">
    <property type="protein sequence ID" value="HGS22313.1"/>
    <property type="molecule type" value="Genomic_DNA"/>
</dbReference>
<accession>A0A7C4KIV2</accession>
<sequence>MTTVDAQTGINKVGLSRADYKGLPSTLCQGCGHNAISNQIVAAMYELDVIPEKVVKFSGIGCSSKSPAYFLNRSFSFNGLHGRMPSMALGALFADMTLKGIGVSGDGDTASIGLGQFKHLIRRNLPMVYIVENNGVYGLTKGQFSATAEKGLTLKHEGTNLFLPVDICLEALASNATFVARSFAGDPKQVKELLKAAMSHRGVAVLDIISPCVTFNNKDDTIHSYVFGKEHEVRLHDLIFTPARDMLTIEDFVEGDTRDVELYDGSVITLHKLEADYDPRDRQAAFRVLQEARVKRELLTGLIYVNPDEPSIFDLYKFPEKPFNRMTEKEIRPPAETIRMVNEWMFSA</sequence>
<dbReference type="InterPro" id="IPR011766">
    <property type="entry name" value="TPP_enzyme_TPP-bd"/>
</dbReference>
<dbReference type="InterPro" id="IPR032686">
    <property type="entry name" value="PFO_beta_C"/>
</dbReference>
<dbReference type="Pfam" id="PF02775">
    <property type="entry name" value="TPP_enzyme_C"/>
    <property type="match status" value="1"/>
</dbReference>
<dbReference type="GO" id="GO:0030976">
    <property type="term" value="F:thiamine pyrophosphate binding"/>
    <property type="evidence" value="ECO:0007669"/>
    <property type="project" value="InterPro"/>
</dbReference>
<proteinExistence type="predicted"/>
<dbReference type="Pfam" id="PF12367">
    <property type="entry name" value="PFO_beta_C"/>
    <property type="match status" value="1"/>
</dbReference>